<name>A0ABQ7DRW3_BRACR</name>
<protein>
    <submittedName>
        <fullName evidence="1">Uncharacterized protein</fullName>
    </submittedName>
</protein>
<reference evidence="1 2" key="1">
    <citation type="journal article" date="2020" name="BMC Genomics">
        <title>Intraspecific diversification of the crop wild relative Brassica cretica Lam. using demographic model selection.</title>
        <authorList>
            <person name="Kioukis A."/>
            <person name="Michalopoulou V.A."/>
            <person name="Briers L."/>
            <person name="Pirintsos S."/>
            <person name="Studholme D.J."/>
            <person name="Pavlidis P."/>
            <person name="Sarris P.F."/>
        </authorList>
    </citation>
    <scope>NUCLEOTIDE SEQUENCE [LARGE SCALE GENOMIC DNA]</scope>
    <source>
        <strain evidence="2">cv. PFS-1207/04</strain>
    </source>
</reference>
<sequence>MRSGSTMWMQVAELEKDKHVVYVLMKSLMQVASDSALGSMKSGRDHVDARC</sequence>
<keyword evidence="2" id="KW-1185">Reference proteome</keyword>
<accession>A0ABQ7DRW3</accession>
<gene>
    <name evidence="1" type="ORF">DY000_02030047</name>
</gene>
<dbReference type="EMBL" id="QGKV02000649">
    <property type="protein sequence ID" value="KAF3580823.1"/>
    <property type="molecule type" value="Genomic_DNA"/>
</dbReference>
<proteinExistence type="predicted"/>
<dbReference type="Proteomes" id="UP000266723">
    <property type="component" value="Unassembled WGS sequence"/>
</dbReference>
<evidence type="ECO:0000313" key="2">
    <source>
        <dbReference type="Proteomes" id="UP000266723"/>
    </source>
</evidence>
<organism evidence="1 2">
    <name type="scientific">Brassica cretica</name>
    <name type="common">Mustard</name>
    <dbReference type="NCBI Taxonomy" id="69181"/>
    <lineage>
        <taxon>Eukaryota</taxon>
        <taxon>Viridiplantae</taxon>
        <taxon>Streptophyta</taxon>
        <taxon>Embryophyta</taxon>
        <taxon>Tracheophyta</taxon>
        <taxon>Spermatophyta</taxon>
        <taxon>Magnoliopsida</taxon>
        <taxon>eudicotyledons</taxon>
        <taxon>Gunneridae</taxon>
        <taxon>Pentapetalae</taxon>
        <taxon>rosids</taxon>
        <taxon>malvids</taxon>
        <taxon>Brassicales</taxon>
        <taxon>Brassicaceae</taxon>
        <taxon>Brassiceae</taxon>
        <taxon>Brassica</taxon>
    </lineage>
</organism>
<comment type="caution">
    <text evidence="1">The sequence shown here is derived from an EMBL/GenBank/DDBJ whole genome shotgun (WGS) entry which is preliminary data.</text>
</comment>
<evidence type="ECO:0000313" key="1">
    <source>
        <dbReference type="EMBL" id="KAF3580823.1"/>
    </source>
</evidence>